<keyword evidence="10" id="KW-1185">Reference proteome</keyword>
<evidence type="ECO:0000256" key="7">
    <source>
        <dbReference type="ARBA" id="ARBA00023242"/>
    </source>
</evidence>
<proteinExistence type="inferred from homology"/>
<accession>A0A367IMP3</accession>
<evidence type="ECO:0000256" key="3">
    <source>
        <dbReference type="ARBA" id="ARBA00009466"/>
    </source>
</evidence>
<evidence type="ECO:0000256" key="1">
    <source>
        <dbReference type="ARBA" id="ARBA00004123"/>
    </source>
</evidence>
<dbReference type="GO" id="GO:0005049">
    <property type="term" value="F:nuclear export signal receptor activity"/>
    <property type="evidence" value="ECO:0007669"/>
    <property type="project" value="InterPro"/>
</dbReference>
<evidence type="ECO:0000256" key="5">
    <source>
        <dbReference type="ARBA" id="ARBA00022490"/>
    </source>
</evidence>
<reference evidence="9 10" key="1">
    <citation type="journal article" date="2018" name="G3 (Bethesda)">
        <title>Phylogenetic and Phylogenomic Definition of Rhizopus Species.</title>
        <authorList>
            <person name="Gryganskyi A.P."/>
            <person name="Golan J."/>
            <person name="Dolatabadi S."/>
            <person name="Mondo S."/>
            <person name="Robb S."/>
            <person name="Idnurm A."/>
            <person name="Muszewska A."/>
            <person name="Steczkiewicz K."/>
            <person name="Masonjones S."/>
            <person name="Liao H.L."/>
            <person name="Gajdeczka M.T."/>
            <person name="Anike F."/>
            <person name="Vuek A."/>
            <person name="Anishchenko I.M."/>
            <person name="Voigt K."/>
            <person name="de Hoog G.S."/>
            <person name="Smith M.E."/>
            <person name="Heitman J."/>
            <person name="Vilgalys R."/>
            <person name="Stajich J.E."/>
        </authorList>
    </citation>
    <scope>NUCLEOTIDE SEQUENCE [LARGE SCALE GENOMIC DNA]</scope>
    <source>
        <strain evidence="9 10">LSU 92-RS-03</strain>
    </source>
</reference>
<evidence type="ECO:0000256" key="4">
    <source>
        <dbReference type="ARBA" id="ARBA00022448"/>
    </source>
</evidence>
<dbReference type="GO" id="GO:0006611">
    <property type="term" value="P:protein export from nucleus"/>
    <property type="evidence" value="ECO:0007669"/>
    <property type="project" value="TreeGrafter"/>
</dbReference>
<dbReference type="SUPFAM" id="SSF48371">
    <property type="entry name" value="ARM repeat"/>
    <property type="match status" value="1"/>
</dbReference>
<comment type="similarity">
    <text evidence="3">Belongs to the exportin family.</text>
</comment>
<dbReference type="GO" id="GO:0005643">
    <property type="term" value="C:nuclear pore"/>
    <property type="evidence" value="ECO:0007669"/>
    <property type="project" value="TreeGrafter"/>
</dbReference>
<dbReference type="EMBL" id="PJQM01006890">
    <property type="protein sequence ID" value="RCH78939.1"/>
    <property type="molecule type" value="Genomic_DNA"/>
</dbReference>
<evidence type="ECO:0000259" key="8">
    <source>
        <dbReference type="Pfam" id="PF08767"/>
    </source>
</evidence>
<comment type="caution">
    <text evidence="9">The sequence shown here is derived from an EMBL/GenBank/DDBJ whole genome shotgun (WGS) entry which is preliminary data.</text>
</comment>
<sequence length="427" mass="49204">YGASKNLRKIETTQLILQNHMASQFAFCQSEKQSENRILYFQVLCKLLFADDNVDERTFYEFMKPFDMRINNLGPLDSIEAFRQEGTRRALCDVFIDMYGFISPMQTRRHFVLFFDWFYTEYSSVLLRAVEAWSPDPAVNALLSFYSEFVHNKSQRLGFEVSSPNGILMFRDASQIVCSFGREIVKQQIADENQKYEFKYRGIASCFSILSKCLGGRYINFGVLWLYRDKAIDEALDMIIQLMLNIPLDDLLSFPKLSSSFFHLLDELTREQLMAMPNISPEAFVYLMQACEQGVESSNSLVRAHACSAIYNICSFVVKETEKAEREAQNASSSDPLVRRRSSVASNNNNQISGSHWLVAYLAQFNQTLPSLLATVFGLVLFDDNSDQWSLSRPLYALMLLQRDYMIKYTSAVIDQQLPERRTFVTT</sequence>
<keyword evidence="7" id="KW-0539">Nucleus</keyword>
<feature type="non-terminal residue" evidence="9">
    <location>
        <position position="427"/>
    </location>
</feature>
<dbReference type="PANTHER" id="PTHR12596">
    <property type="entry name" value="EXPORTIN 4,7-RELATED"/>
    <property type="match status" value="1"/>
</dbReference>
<protein>
    <submittedName>
        <fullName evidence="9">Exportin 7</fullName>
    </submittedName>
</protein>
<name>A0A367IMP3_RHIST</name>
<evidence type="ECO:0000256" key="6">
    <source>
        <dbReference type="ARBA" id="ARBA00022927"/>
    </source>
</evidence>
<dbReference type="Pfam" id="PF08767">
    <property type="entry name" value="CRM1_C"/>
    <property type="match status" value="1"/>
</dbReference>
<dbReference type="InterPro" id="IPR016024">
    <property type="entry name" value="ARM-type_fold"/>
</dbReference>
<dbReference type="Gene3D" id="1.25.10.10">
    <property type="entry name" value="Leucine-rich Repeat Variant"/>
    <property type="match status" value="1"/>
</dbReference>
<dbReference type="PANTHER" id="PTHR12596:SF2">
    <property type="entry name" value="EXPORTIN-7 ISOFORM X1"/>
    <property type="match status" value="1"/>
</dbReference>
<evidence type="ECO:0000313" key="9">
    <source>
        <dbReference type="EMBL" id="RCH78939.1"/>
    </source>
</evidence>
<feature type="domain" description="Exportin-1 C-terminal" evidence="8">
    <location>
        <begin position="231"/>
        <end position="319"/>
    </location>
</feature>
<evidence type="ECO:0000256" key="2">
    <source>
        <dbReference type="ARBA" id="ARBA00004496"/>
    </source>
</evidence>
<feature type="non-terminal residue" evidence="9">
    <location>
        <position position="1"/>
    </location>
</feature>
<dbReference type="OrthoDB" id="244158at2759"/>
<dbReference type="Proteomes" id="UP000253551">
    <property type="component" value="Unassembled WGS sequence"/>
</dbReference>
<comment type="subcellular location">
    <subcellularLocation>
        <location evidence="2">Cytoplasm</location>
    </subcellularLocation>
    <subcellularLocation>
        <location evidence="1">Nucleus</location>
    </subcellularLocation>
</comment>
<organism evidence="9 10">
    <name type="scientific">Rhizopus stolonifer</name>
    <name type="common">Rhizopus nigricans</name>
    <dbReference type="NCBI Taxonomy" id="4846"/>
    <lineage>
        <taxon>Eukaryota</taxon>
        <taxon>Fungi</taxon>
        <taxon>Fungi incertae sedis</taxon>
        <taxon>Mucoromycota</taxon>
        <taxon>Mucoromycotina</taxon>
        <taxon>Mucoromycetes</taxon>
        <taxon>Mucorales</taxon>
        <taxon>Mucorineae</taxon>
        <taxon>Rhizopodaceae</taxon>
        <taxon>Rhizopus</taxon>
    </lineage>
</organism>
<keyword evidence="5" id="KW-0963">Cytoplasm</keyword>
<keyword evidence="4" id="KW-0813">Transport</keyword>
<dbReference type="InterPro" id="IPR011989">
    <property type="entry name" value="ARM-like"/>
</dbReference>
<dbReference type="InterPro" id="IPR044189">
    <property type="entry name" value="XPO4/7-like"/>
</dbReference>
<dbReference type="GO" id="GO:0005737">
    <property type="term" value="C:cytoplasm"/>
    <property type="evidence" value="ECO:0007669"/>
    <property type="project" value="UniProtKB-SubCell"/>
</dbReference>
<dbReference type="AlphaFoldDB" id="A0A367IMP3"/>
<keyword evidence="6" id="KW-0653">Protein transport</keyword>
<evidence type="ECO:0000313" key="10">
    <source>
        <dbReference type="Proteomes" id="UP000253551"/>
    </source>
</evidence>
<dbReference type="InterPro" id="IPR014877">
    <property type="entry name" value="XPO1_C_dom"/>
</dbReference>
<gene>
    <name evidence="9" type="primary">XPO7_4</name>
    <name evidence="9" type="ORF">CU098_002238</name>
</gene>